<sequence length="161" mass="17477">MFSRPLNSILQLQPTPLPTLKDCLQRCRCCPPLCLSGNSHSDGSTANSAFSNAKQLPARLGKLPRPSRKGTGRSDDPLLEPMQVYGVLSSRTEIRGMSTSKVQSEIVATSTSAISSFISPVPLLHLMISQPRTSAPSGGRTCPHHQLLCQLDSPNHRYRLS</sequence>
<evidence type="ECO:0000313" key="3">
    <source>
        <dbReference type="Proteomes" id="UP000054248"/>
    </source>
</evidence>
<protein>
    <submittedName>
        <fullName evidence="2">Uncharacterized protein</fullName>
    </submittedName>
</protein>
<dbReference type="EMBL" id="KN823033">
    <property type="protein sequence ID" value="KIO25937.1"/>
    <property type="molecule type" value="Genomic_DNA"/>
</dbReference>
<dbReference type="AlphaFoldDB" id="A0A0C3LX09"/>
<reference evidence="3" key="2">
    <citation type="submission" date="2015-01" db="EMBL/GenBank/DDBJ databases">
        <title>Evolutionary Origins and Diversification of the Mycorrhizal Mutualists.</title>
        <authorList>
            <consortium name="DOE Joint Genome Institute"/>
            <consortium name="Mycorrhizal Genomics Consortium"/>
            <person name="Kohler A."/>
            <person name="Kuo A."/>
            <person name="Nagy L.G."/>
            <person name="Floudas D."/>
            <person name="Copeland A."/>
            <person name="Barry K.W."/>
            <person name="Cichocki N."/>
            <person name="Veneault-Fourrey C."/>
            <person name="LaButti K."/>
            <person name="Lindquist E.A."/>
            <person name="Lipzen A."/>
            <person name="Lundell T."/>
            <person name="Morin E."/>
            <person name="Murat C."/>
            <person name="Riley R."/>
            <person name="Ohm R."/>
            <person name="Sun H."/>
            <person name="Tunlid A."/>
            <person name="Henrissat B."/>
            <person name="Grigoriev I.V."/>
            <person name="Hibbett D.S."/>
            <person name="Martin F."/>
        </authorList>
    </citation>
    <scope>NUCLEOTIDE SEQUENCE [LARGE SCALE GENOMIC DNA]</scope>
    <source>
        <strain evidence="3">MUT 4182</strain>
    </source>
</reference>
<evidence type="ECO:0000313" key="2">
    <source>
        <dbReference type="EMBL" id="KIO25937.1"/>
    </source>
</evidence>
<name>A0A0C3LX09_9AGAM</name>
<proteinExistence type="predicted"/>
<organism evidence="2 3">
    <name type="scientific">Tulasnella calospora MUT 4182</name>
    <dbReference type="NCBI Taxonomy" id="1051891"/>
    <lineage>
        <taxon>Eukaryota</taxon>
        <taxon>Fungi</taxon>
        <taxon>Dikarya</taxon>
        <taxon>Basidiomycota</taxon>
        <taxon>Agaricomycotina</taxon>
        <taxon>Agaricomycetes</taxon>
        <taxon>Cantharellales</taxon>
        <taxon>Tulasnellaceae</taxon>
        <taxon>Tulasnella</taxon>
    </lineage>
</organism>
<feature type="compositionally biased region" description="Polar residues" evidence="1">
    <location>
        <begin position="44"/>
        <end position="54"/>
    </location>
</feature>
<dbReference type="HOGENOM" id="CLU_1644973_0_0_1"/>
<gene>
    <name evidence="2" type="ORF">M407DRAFT_206309</name>
</gene>
<accession>A0A0C3LX09</accession>
<reference evidence="2 3" key="1">
    <citation type="submission" date="2014-04" db="EMBL/GenBank/DDBJ databases">
        <authorList>
            <consortium name="DOE Joint Genome Institute"/>
            <person name="Kuo A."/>
            <person name="Girlanda M."/>
            <person name="Perotto S."/>
            <person name="Kohler A."/>
            <person name="Nagy L.G."/>
            <person name="Floudas D."/>
            <person name="Copeland A."/>
            <person name="Barry K.W."/>
            <person name="Cichocki N."/>
            <person name="Veneault-Fourrey C."/>
            <person name="LaButti K."/>
            <person name="Lindquist E.A."/>
            <person name="Lipzen A."/>
            <person name="Lundell T."/>
            <person name="Morin E."/>
            <person name="Murat C."/>
            <person name="Sun H."/>
            <person name="Tunlid A."/>
            <person name="Henrissat B."/>
            <person name="Grigoriev I.V."/>
            <person name="Hibbett D.S."/>
            <person name="Martin F."/>
            <person name="Nordberg H.P."/>
            <person name="Cantor M.N."/>
            <person name="Hua S.X."/>
        </authorList>
    </citation>
    <scope>NUCLEOTIDE SEQUENCE [LARGE SCALE GENOMIC DNA]</scope>
    <source>
        <strain evidence="2 3">MUT 4182</strain>
    </source>
</reference>
<dbReference type="Proteomes" id="UP000054248">
    <property type="component" value="Unassembled WGS sequence"/>
</dbReference>
<keyword evidence="3" id="KW-1185">Reference proteome</keyword>
<feature type="region of interest" description="Disordered" evidence="1">
    <location>
        <begin position="44"/>
        <end position="79"/>
    </location>
</feature>
<evidence type="ECO:0000256" key="1">
    <source>
        <dbReference type="SAM" id="MobiDB-lite"/>
    </source>
</evidence>